<reference evidence="1 2" key="1">
    <citation type="submission" date="2024-01" db="EMBL/GenBank/DDBJ databases">
        <title>The genomes of 5 underutilized Papilionoideae crops provide insights into root nodulation and disease resistanc.</title>
        <authorList>
            <person name="Jiang F."/>
        </authorList>
    </citation>
    <scope>NUCLEOTIDE SEQUENCE [LARGE SCALE GENOMIC DNA]</scope>
    <source>
        <strain evidence="1">JINMINGXINNONG_FW02</strain>
        <tissue evidence="1">Leaves</tissue>
    </source>
</reference>
<proteinExistence type="predicted"/>
<sequence>MVETFPNSFYYSLYLYELVRAGCLILVVCSGDGCFLGLKHRLEMLAFNTCKFKGTTDMPMTMPKSISVTGQDDG</sequence>
<evidence type="ECO:0000313" key="1">
    <source>
        <dbReference type="EMBL" id="KAK7334451.1"/>
    </source>
</evidence>
<keyword evidence="2" id="KW-1185">Reference proteome</keyword>
<accession>A0AAN9LF65</accession>
<name>A0AAN9LF65_PHACN</name>
<comment type="caution">
    <text evidence="1">The sequence shown here is derived from an EMBL/GenBank/DDBJ whole genome shotgun (WGS) entry which is preliminary data.</text>
</comment>
<dbReference type="AlphaFoldDB" id="A0AAN9LF65"/>
<evidence type="ECO:0000313" key="2">
    <source>
        <dbReference type="Proteomes" id="UP001374584"/>
    </source>
</evidence>
<dbReference type="Proteomes" id="UP001374584">
    <property type="component" value="Unassembled WGS sequence"/>
</dbReference>
<gene>
    <name evidence="1" type="ORF">VNO80_26208</name>
</gene>
<protein>
    <submittedName>
        <fullName evidence="1">Uncharacterized protein</fullName>
    </submittedName>
</protein>
<dbReference type="EMBL" id="JAYMYR010000010">
    <property type="protein sequence ID" value="KAK7334451.1"/>
    <property type="molecule type" value="Genomic_DNA"/>
</dbReference>
<organism evidence="1 2">
    <name type="scientific">Phaseolus coccineus</name>
    <name type="common">Scarlet runner bean</name>
    <name type="synonym">Phaseolus multiflorus</name>
    <dbReference type="NCBI Taxonomy" id="3886"/>
    <lineage>
        <taxon>Eukaryota</taxon>
        <taxon>Viridiplantae</taxon>
        <taxon>Streptophyta</taxon>
        <taxon>Embryophyta</taxon>
        <taxon>Tracheophyta</taxon>
        <taxon>Spermatophyta</taxon>
        <taxon>Magnoliopsida</taxon>
        <taxon>eudicotyledons</taxon>
        <taxon>Gunneridae</taxon>
        <taxon>Pentapetalae</taxon>
        <taxon>rosids</taxon>
        <taxon>fabids</taxon>
        <taxon>Fabales</taxon>
        <taxon>Fabaceae</taxon>
        <taxon>Papilionoideae</taxon>
        <taxon>50 kb inversion clade</taxon>
        <taxon>NPAAA clade</taxon>
        <taxon>indigoferoid/millettioid clade</taxon>
        <taxon>Phaseoleae</taxon>
        <taxon>Phaseolus</taxon>
    </lineage>
</organism>